<sequence length="108" mass="12447">MEMSVNNRDCQVSAPISDVKIKEELEEEEEMELEVEVKGVIKVEKPDLCQVSSSSDTQSNSKKEKKVWLAVNATEMRYRQHLHDGQGKSSYLDNLYIKKKRGINCEKK</sequence>
<comment type="caution">
    <text evidence="1">The sequence shown here is derived from an EMBL/GenBank/DDBJ whole genome shotgun (WGS) entry which is preliminary data.</text>
</comment>
<name>A0AAN8WU40_HALRR</name>
<evidence type="ECO:0000313" key="1">
    <source>
        <dbReference type="EMBL" id="KAK7072361.1"/>
    </source>
</evidence>
<accession>A0AAN8WU40</accession>
<dbReference type="AlphaFoldDB" id="A0AAN8WU40"/>
<evidence type="ECO:0000313" key="2">
    <source>
        <dbReference type="Proteomes" id="UP001381693"/>
    </source>
</evidence>
<dbReference type="Proteomes" id="UP001381693">
    <property type="component" value="Unassembled WGS sequence"/>
</dbReference>
<reference evidence="1 2" key="1">
    <citation type="submission" date="2023-11" db="EMBL/GenBank/DDBJ databases">
        <title>Halocaridina rubra genome assembly.</title>
        <authorList>
            <person name="Smith C."/>
        </authorList>
    </citation>
    <scope>NUCLEOTIDE SEQUENCE [LARGE SCALE GENOMIC DNA]</scope>
    <source>
        <strain evidence="1">EP-1</strain>
        <tissue evidence="1">Whole</tissue>
    </source>
</reference>
<proteinExistence type="predicted"/>
<organism evidence="1 2">
    <name type="scientific">Halocaridina rubra</name>
    <name type="common">Hawaiian red shrimp</name>
    <dbReference type="NCBI Taxonomy" id="373956"/>
    <lineage>
        <taxon>Eukaryota</taxon>
        <taxon>Metazoa</taxon>
        <taxon>Ecdysozoa</taxon>
        <taxon>Arthropoda</taxon>
        <taxon>Crustacea</taxon>
        <taxon>Multicrustacea</taxon>
        <taxon>Malacostraca</taxon>
        <taxon>Eumalacostraca</taxon>
        <taxon>Eucarida</taxon>
        <taxon>Decapoda</taxon>
        <taxon>Pleocyemata</taxon>
        <taxon>Caridea</taxon>
        <taxon>Atyoidea</taxon>
        <taxon>Atyidae</taxon>
        <taxon>Halocaridina</taxon>
    </lineage>
</organism>
<dbReference type="EMBL" id="JAXCGZ010013527">
    <property type="protein sequence ID" value="KAK7072361.1"/>
    <property type="molecule type" value="Genomic_DNA"/>
</dbReference>
<keyword evidence="2" id="KW-1185">Reference proteome</keyword>
<protein>
    <submittedName>
        <fullName evidence="1">Uncharacterized protein</fullName>
    </submittedName>
</protein>
<gene>
    <name evidence="1" type="ORF">SK128_019031</name>
</gene>